<keyword evidence="3" id="KW-1185">Reference proteome</keyword>
<accession>A0ABP3YDL2</accession>
<organism evidence="2 3">
    <name type="scientific">Algoriphagus jejuensis</name>
    <dbReference type="NCBI Taxonomy" id="419934"/>
    <lineage>
        <taxon>Bacteria</taxon>
        <taxon>Pseudomonadati</taxon>
        <taxon>Bacteroidota</taxon>
        <taxon>Cytophagia</taxon>
        <taxon>Cytophagales</taxon>
        <taxon>Cyclobacteriaceae</taxon>
        <taxon>Algoriphagus</taxon>
    </lineage>
</organism>
<comment type="caution">
    <text evidence="2">The sequence shown here is derived from an EMBL/GenBank/DDBJ whole genome shotgun (WGS) entry which is preliminary data.</text>
</comment>
<evidence type="ECO:0000259" key="1">
    <source>
        <dbReference type="Pfam" id="PF13612"/>
    </source>
</evidence>
<dbReference type="Pfam" id="PF13612">
    <property type="entry name" value="DDE_Tnp_1_3"/>
    <property type="match status" value="1"/>
</dbReference>
<reference evidence="3" key="1">
    <citation type="journal article" date="2019" name="Int. J. Syst. Evol. Microbiol.">
        <title>The Global Catalogue of Microorganisms (GCM) 10K type strain sequencing project: providing services to taxonomists for standard genome sequencing and annotation.</title>
        <authorList>
            <consortium name="The Broad Institute Genomics Platform"/>
            <consortium name="The Broad Institute Genome Sequencing Center for Infectious Disease"/>
            <person name="Wu L."/>
            <person name="Ma J."/>
        </authorList>
    </citation>
    <scope>NUCLEOTIDE SEQUENCE [LARGE SCALE GENOMIC DNA]</scope>
    <source>
        <strain evidence="3">JCM 16112</strain>
    </source>
</reference>
<dbReference type="InterPro" id="IPR025668">
    <property type="entry name" value="Tnp_DDE_dom"/>
</dbReference>
<evidence type="ECO:0000313" key="3">
    <source>
        <dbReference type="Proteomes" id="UP001500469"/>
    </source>
</evidence>
<dbReference type="Proteomes" id="UP001500469">
    <property type="component" value="Unassembled WGS sequence"/>
</dbReference>
<gene>
    <name evidence="2" type="ORF">GCM10009119_18180</name>
</gene>
<dbReference type="EMBL" id="BAAAFI010000007">
    <property type="protein sequence ID" value="GAA0878850.1"/>
    <property type="molecule type" value="Genomic_DNA"/>
</dbReference>
<sequence length="148" mass="16780">MLLIINKKGEILSFYLTKGNVGYRNVKLMKSMTENLFGKLYGDKGYIAKAFSDLLFGNGVQLIATPKKNMKNQSISPNDRILLRKRAIIEFVNDELKNRCKLEHTCHRSGNNFLVNILGVQTAYCFFPKKPSLNIEFDLSSPQLSLCA</sequence>
<feature type="domain" description="Transposase DDE" evidence="1">
    <location>
        <begin position="3"/>
        <end position="109"/>
    </location>
</feature>
<name>A0ABP3YDL2_9BACT</name>
<proteinExistence type="predicted"/>
<evidence type="ECO:0000313" key="2">
    <source>
        <dbReference type="EMBL" id="GAA0878850.1"/>
    </source>
</evidence>
<protein>
    <recommendedName>
        <fullName evidence="1">Transposase DDE domain-containing protein</fullName>
    </recommendedName>
</protein>